<evidence type="ECO:0000256" key="10">
    <source>
        <dbReference type="RuleBase" id="RU004481"/>
    </source>
</evidence>
<dbReference type="Gene3D" id="3.40.50.300">
    <property type="entry name" value="P-loop containing nucleotide triphosphate hydrolases"/>
    <property type="match status" value="2"/>
</dbReference>
<sequence length="472" mass="51504">MEHAPLVAPTVALVGRPNVGKSTLFNQLTRTRDALVADEAGLTRDRQYGLADIADGHCIVVDTGGIMEQAEGLDASVAEQSRLAIEEADFVLFMVDGRAGVVSEDQAIAEMLRPHTAKTCLVMNKCEGLDRDVLAADFFALGLGDPLGIAAAHGQGMGLLRELLAQRIALAPSNKPRREHGRVAVALVGRPNAGKSTLLNRLVGENRVIASDVAGTTRDSVEVAFEYNGKPYTLIDTAGLRRKAKVYDRIEKFSVVKTLQAIEASNVVVALIDAREGVGAQDARILGMVAESGRAIVVAINKWDGLEDEQRAQIKSEVERKLPFLDYASFVSISALHGSRLKELMQAVSKAHRAAFCDLSTSALSAVLEKAVHAHPPPAVAGRRIKLRYAHQGGRNPPTIVIHGNQTEKLNNNYRRYLVNAFRQAFELDGTPVHLHFKTSDNPYKDRKNELSTGQRRKRDRMIRHRIKSGKS</sequence>
<comment type="similarity">
    <text evidence="1 8 9 10">Belongs to the TRAFAC class TrmE-Era-EngA-EngB-Septin-like GTPase superfamily. EngA (Der) GTPase family.</text>
</comment>
<dbReference type="FunFam" id="3.40.50.300:FF:000057">
    <property type="entry name" value="GTPase Der"/>
    <property type="match status" value="1"/>
</dbReference>
<keyword evidence="4 10" id="KW-0677">Repeat</keyword>
<feature type="binding site" evidence="8">
    <location>
        <begin position="124"/>
        <end position="127"/>
    </location>
    <ligand>
        <name>GTP</name>
        <dbReference type="ChEBI" id="CHEBI:37565"/>
        <label>1</label>
    </ligand>
</feature>
<dbReference type="GO" id="GO:0043022">
    <property type="term" value="F:ribosome binding"/>
    <property type="evidence" value="ECO:0007669"/>
    <property type="project" value="TreeGrafter"/>
</dbReference>
<dbReference type="InterPro" id="IPR016484">
    <property type="entry name" value="GTPase_Der"/>
</dbReference>
<evidence type="ECO:0000256" key="3">
    <source>
        <dbReference type="ARBA" id="ARBA00022517"/>
    </source>
</evidence>
<feature type="region of interest" description="Disordered" evidence="11">
    <location>
        <begin position="439"/>
        <end position="460"/>
    </location>
</feature>
<proteinExistence type="inferred from homology"/>
<dbReference type="FunFam" id="3.30.300.20:FF:000004">
    <property type="entry name" value="GTPase Der"/>
    <property type="match status" value="1"/>
</dbReference>
<dbReference type="InterPro" id="IPR006073">
    <property type="entry name" value="GTP-bd"/>
</dbReference>
<evidence type="ECO:0000313" key="13">
    <source>
        <dbReference type="EMBL" id="ORE88316.1"/>
    </source>
</evidence>
<dbReference type="Proteomes" id="UP000192342">
    <property type="component" value="Unassembled WGS sequence"/>
</dbReference>
<dbReference type="STRING" id="1317117.ATO7_00535"/>
<dbReference type="OrthoDB" id="9805918at2"/>
<evidence type="ECO:0000256" key="5">
    <source>
        <dbReference type="ARBA" id="ARBA00022741"/>
    </source>
</evidence>
<dbReference type="InterPro" id="IPR032859">
    <property type="entry name" value="KH_dom-like"/>
</dbReference>
<protein>
    <recommendedName>
        <fullName evidence="2 8">GTPase Der</fullName>
    </recommendedName>
    <alternativeName>
        <fullName evidence="7 8">GTP-binding protein EngA</fullName>
    </alternativeName>
</protein>
<keyword evidence="5 8" id="KW-0547">Nucleotide-binding</keyword>
<accession>A0A1Y1SFB0</accession>
<name>A0A1Y1SFB0_9GAMM</name>
<dbReference type="NCBIfam" id="TIGR03594">
    <property type="entry name" value="GTPase_EngA"/>
    <property type="match status" value="1"/>
</dbReference>
<comment type="caution">
    <text evidence="13">The sequence shown here is derived from an EMBL/GenBank/DDBJ whole genome shotgun (WGS) entry which is preliminary data.</text>
</comment>
<evidence type="ECO:0000256" key="11">
    <source>
        <dbReference type="SAM" id="MobiDB-lite"/>
    </source>
</evidence>
<dbReference type="AlphaFoldDB" id="A0A1Y1SFB0"/>
<feature type="binding site" evidence="8">
    <location>
        <begin position="189"/>
        <end position="196"/>
    </location>
    <ligand>
        <name>GTP</name>
        <dbReference type="ChEBI" id="CHEBI:37565"/>
        <label>2</label>
    </ligand>
</feature>
<dbReference type="EMBL" id="AQQV01000001">
    <property type="protein sequence ID" value="ORE88316.1"/>
    <property type="molecule type" value="Genomic_DNA"/>
</dbReference>
<feature type="domain" description="EngA-type G" evidence="12">
    <location>
        <begin position="183"/>
        <end position="356"/>
    </location>
</feature>
<dbReference type="GO" id="GO:0042254">
    <property type="term" value="P:ribosome biogenesis"/>
    <property type="evidence" value="ECO:0007669"/>
    <property type="project" value="UniProtKB-KW"/>
</dbReference>
<dbReference type="Pfam" id="PF14714">
    <property type="entry name" value="KH_dom-like"/>
    <property type="match status" value="1"/>
</dbReference>
<gene>
    <name evidence="8" type="primary">der</name>
    <name evidence="13" type="ORF">ATO7_00535</name>
</gene>
<evidence type="ECO:0000313" key="14">
    <source>
        <dbReference type="Proteomes" id="UP000192342"/>
    </source>
</evidence>
<evidence type="ECO:0000256" key="7">
    <source>
        <dbReference type="ARBA" id="ARBA00032345"/>
    </source>
</evidence>
<dbReference type="InterPro" id="IPR027417">
    <property type="entry name" value="P-loop_NTPase"/>
</dbReference>
<evidence type="ECO:0000256" key="9">
    <source>
        <dbReference type="PROSITE-ProRule" id="PRU01049"/>
    </source>
</evidence>
<organism evidence="13 14">
    <name type="scientific">Oceanococcus atlanticus</name>
    <dbReference type="NCBI Taxonomy" id="1317117"/>
    <lineage>
        <taxon>Bacteria</taxon>
        <taxon>Pseudomonadati</taxon>
        <taxon>Pseudomonadota</taxon>
        <taxon>Gammaproteobacteria</taxon>
        <taxon>Chromatiales</taxon>
        <taxon>Oceanococcaceae</taxon>
        <taxon>Oceanococcus</taxon>
    </lineage>
</organism>
<dbReference type="InterPro" id="IPR031166">
    <property type="entry name" value="G_ENGA"/>
</dbReference>
<reference evidence="13 14" key="1">
    <citation type="submission" date="2013-04" db="EMBL/GenBank/DDBJ databases">
        <title>Oceanococcus atlanticus 22II-S10r2 Genome Sequencing.</title>
        <authorList>
            <person name="Lai Q."/>
            <person name="Li G."/>
            <person name="Shao Z."/>
        </authorList>
    </citation>
    <scope>NUCLEOTIDE SEQUENCE [LARGE SCALE GENOMIC DNA]</scope>
    <source>
        <strain evidence="13 14">22II-S10r2</strain>
    </source>
</reference>
<dbReference type="PANTHER" id="PTHR43834">
    <property type="entry name" value="GTPASE DER"/>
    <property type="match status" value="1"/>
</dbReference>
<dbReference type="PIRSF" id="PIRSF006485">
    <property type="entry name" value="GTP-binding_EngA"/>
    <property type="match status" value="1"/>
</dbReference>
<feature type="domain" description="EngA-type G" evidence="12">
    <location>
        <begin position="9"/>
        <end position="172"/>
    </location>
</feature>
<dbReference type="NCBIfam" id="TIGR00231">
    <property type="entry name" value="small_GTP"/>
    <property type="match status" value="2"/>
</dbReference>
<dbReference type="InterPro" id="IPR015946">
    <property type="entry name" value="KH_dom-like_a/b"/>
</dbReference>
<feature type="binding site" evidence="8">
    <location>
        <begin position="15"/>
        <end position="22"/>
    </location>
    <ligand>
        <name>GTP</name>
        <dbReference type="ChEBI" id="CHEBI:37565"/>
        <label>1</label>
    </ligand>
</feature>
<dbReference type="FunFam" id="3.40.50.300:FF:000040">
    <property type="entry name" value="GTPase Der"/>
    <property type="match status" value="1"/>
</dbReference>
<evidence type="ECO:0000256" key="4">
    <source>
        <dbReference type="ARBA" id="ARBA00022737"/>
    </source>
</evidence>
<dbReference type="Gene3D" id="3.30.300.20">
    <property type="match status" value="1"/>
</dbReference>
<comment type="function">
    <text evidence="8 10">GTPase that plays an essential role in the late steps of ribosome biogenesis.</text>
</comment>
<dbReference type="PRINTS" id="PR00326">
    <property type="entry name" value="GTP1OBG"/>
</dbReference>
<evidence type="ECO:0000259" key="12">
    <source>
        <dbReference type="PROSITE" id="PS51712"/>
    </source>
</evidence>
<dbReference type="CDD" id="cd01894">
    <property type="entry name" value="EngA1"/>
    <property type="match status" value="1"/>
</dbReference>
<dbReference type="Pfam" id="PF01926">
    <property type="entry name" value="MMR_HSR1"/>
    <property type="match status" value="2"/>
</dbReference>
<dbReference type="InterPro" id="IPR005225">
    <property type="entry name" value="Small_GTP-bd"/>
</dbReference>
<dbReference type="GO" id="GO:0005525">
    <property type="term" value="F:GTP binding"/>
    <property type="evidence" value="ECO:0007669"/>
    <property type="project" value="UniProtKB-UniRule"/>
</dbReference>
<keyword evidence="3 8" id="KW-0690">Ribosome biogenesis</keyword>
<feature type="binding site" evidence="8">
    <location>
        <begin position="236"/>
        <end position="240"/>
    </location>
    <ligand>
        <name>GTP</name>
        <dbReference type="ChEBI" id="CHEBI:37565"/>
        <label>2</label>
    </ligand>
</feature>
<evidence type="ECO:0000256" key="2">
    <source>
        <dbReference type="ARBA" id="ARBA00020953"/>
    </source>
</evidence>
<feature type="binding site" evidence="8">
    <location>
        <begin position="62"/>
        <end position="66"/>
    </location>
    <ligand>
        <name>GTP</name>
        <dbReference type="ChEBI" id="CHEBI:37565"/>
        <label>1</label>
    </ligand>
</feature>
<evidence type="ECO:0000256" key="8">
    <source>
        <dbReference type="HAMAP-Rule" id="MF_00195"/>
    </source>
</evidence>
<dbReference type="HAMAP" id="MF_00195">
    <property type="entry name" value="GTPase_Der"/>
    <property type="match status" value="1"/>
</dbReference>
<dbReference type="PROSITE" id="PS51712">
    <property type="entry name" value="G_ENGA"/>
    <property type="match status" value="2"/>
</dbReference>
<keyword evidence="14" id="KW-1185">Reference proteome</keyword>
<dbReference type="RefSeq" id="WP_083558970.1">
    <property type="nucleotide sequence ID" value="NZ_AQQV01000001.1"/>
</dbReference>
<dbReference type="PANTHER" id="PTHR43834:SF6">
    <property type="entry name" value="GTPASE DER"/>
    <property type="match status" value="1"/>
</dbReference>
<keyword evidence="6 8" id="KW-0342">GTP-binding</keyword>
<dbReference type="CDD" id="cd01895">
    <property type="entry name" value="EngA2"/>
    <property type="match status" value="1"/>
</dbReference>
<evidence type="ECO:0000256" key="6">
    <source>
        <dbReference type="ARBA" id="ARBA00023134"/>
    </source>
</evidence>
<dbReference type="SUPFAM" id="SSF52540">
    <property type="entry name" value="P-loop containing nucleoside triphosphate hydrolases"/>
    <property type="match status" value="2"/>
</dbReference>
<comment type="subunit">
    <text evidence="8">Associates with the 50S ribosomal subunit.</text>
</comment>
<evidence type="ECO:0000256" key="1">
    <source>
        <dbReference type="ARBA" id="ARBA00008279"/>
    </source>
</evidence>
<feature type="binding site" evidence="8">
    <location>
        <begin position="301"/>
        <end position="304"/>
    </location>
    <ligand>
        <name>GTP</name>
        <dbReference type="ChEBI" id="CHEBI:37565"/>
        <label>2</label>
    </ligand>
</feature>